<dbReference type="EMBL" id="BRXW01000254">
    <property type="protein sequence ID" value="GMI16537.1"/>
    <property type="molecule type" value="Genomic_DNA"/>
</dbReference>
<sequence length="259" mass="28133">MPTLEAWLGYLGIFGACVLFSSPLPTMSRIINSGSVEKFSPDPYIISVINCGSWVLYALVTPDRQAPLITNLIGTAVNVAYVLVFAFNNPVQPQFKRKVLGALIFMAVVFGVVFGIVPRAGDWGDKSDAEVESDVLGSVSDVFNVLMYAGPLTIMSTVIKTKSVEFMPLALTIGTSFCSFTWLWYGFVVGDTYIIIPNGGGALLCVCQIILYTTYCNTPETKAARERYAERKSLGRGSLGPLAKLNEEEKGDASQRLIV</sequence>
<evidence type="ECO:0000256" key="5">
    <source>
        <dbReference type="ARBA" id="ARBA00022597"/>
    </source>
</evidence>
<name>A0A9W7FPK2_9STRA</name>
<feature type="transmembrane region" description="Helical" evidence="10">
    <location>
        <begin position="193"/>
        <end position="215"/>
    </location>
</feature>
<dbReference type="PANTHER" id="PTHR10791:SF30">
    <property type="entry name" value="SUGAR TRANSPORTER SWEET1"/>
    <property type="match status" value="1"/>
</dbReference>
<evidence type="ECO:0000256" key="6">
    <source>
        <dbReference type="ARBA" id="ARBA00022692"/>
    </source>
</evidence>
<reference evidence="12" key="1">
    <citation type="journal article" date="2023" name="Commun. Biol.">
        <title>Genome analysis of Parmales, the sister group of diatoms, reveals the evolutionary specialization of diatoms from phago-mixotrophs to photoautotrophs.</title>
        <authorList>
            <person name="Ban H."/>
            <person name="Sato S."/>
            <person name="Yoshikawa S."/>
            <person name="Yamada K."/>
            <person name="Nakamura Y."/>
            <person name="Ichinomiya M."/>
            <person name="Sato N."/>
            <person name="Blanc-Mathieu R."/>
            <person name="Endo H."/>
            <person name="Kuwata A."/>
            <person name="Ogata H."/>
        </authorList>
    </citation>
    <scope>NUCLEOTIDE SEQUENCE [LARGE SCALE GENOMIC DNA]</scope>
    <source>
        <strain evidence="12">NIES 3700</strain>
    </source>
</reference>
<evidence type="ECO:0000313" key="11">
    <source>
        <dbReference type="EMBL" id="GMI16537.1"/>
    </source>
</evidence>
<proteinExistence type="inferred from homology"/>
<keyword evidence="7" id="KW-0677">Repeat</keyword>
<feature type="transmembrane region" description="Helical" evidence="10">
    <location>
        <begin position="166"/>
        <end position="187"/>
    </location>
</feature>
<dbReference type="FunFam" id="1.20.1280.290:FF:000002">
    <property type="entry name" value="Bidirectional sugar transporter SWEET"/>
    <property type="match status" value="1"/>
</dbReference>
<keyword evidence="3" id="KW-0813">Transport</keyword>
<evidence type="ECO:0000256" key="8">
    <source>
        <dbReference type="ARBA" id="ARBA00022989"/>
    </source>
</evidence>
<comment type="subcellular location">
    <subcellularLocation>
        <location evidence="1">Cell membrane</location>
        <topology evidence="1">Multi-pass membrane protein</topology>
    </subcellularLocation>
</comment>
<dbReference type="InterPro" id="IPR004316">
    <property type="entry name" value="SWEET_rpt"/>
</dbReference>
<keyword evidence="4" id="KW-1003">Cell membrane</keyword>
<keyword evidence="5" id="KW-0762">Sugar transport</keyword>
<keyword evidence="8 10" id="KW-1133">Transmembrane helix</keyword>
<feature type="transmembrane region" description="Helical" evidence="10">
    <location>
        <begin position="142"/>
        <end position="159"/>
    </location>
</feature>
<evidence type="ECO:0000313" key="12">
    <source>
        <dbReference type="Proteomes" id="UP001165122"/>
    </source>
</evidence>
<evidence type="ECO:0000256" key="7">
    <source>
        <dbReference type="ARBA" id="ARBA00022737"/>
    </source>
</evidence>
<dbReference type="InterPro" id="IPR047664">
    <property type="entry name" value="SWEET"/>
</dbReference>
<evidence type="ECO:0000256" key="10">
    <source>
        <dbReference type="SAM" id="Phobius"/>
    </source>
</evidence>
<evidence type="ECO:0000256" key="1">
    <source>
        <dbReference type="ARBA" id="ARBA00004651"/>
    </source>
</evidence>
<evidence type="ECO:0000256" key="2">
    <source>
        <dbReference type="ARBA" id="ARBA00007809"/>
    </source>
</evidence>
<dbReference type="PANTHER" id="PTHR10791">
    <property type="entry name" value="RAG1-ACTIVATING PROTEIN 1"/>
    <property type="match status" value="1"/>
</dbReference>
<keyword evidence="6 10" id="KW-0812">Transmembrane</keyword>
<dbReference type="AlphaFoldDB" id="A0A9W7FPK2"/>
<feature type="transmembrane region" description="Helical" evidence="10">
    <location>
        <begin position="66"/>
        <end position="87"/>
    </location>
</feature>
<feature type="transmembrane region" description="Helical" evidence="10">
    <location>
        <begin position="99"/>
        <end position="117"/>
    </location>
</feature>
<accession>A0A9W7FPK2</accession>
<protein>
    <recommendedName>
        <fullName evidence="13">Bidirectional sugar transporter SWEET</fullName>
    </recommendedName>
</protein>
<evidence type="ECO:0000256" key="9">
    <source>
        <dbReference type="ARBA" id="ARBA00023136"/>
    </source>
</evidence>
<keyword evidence="12" id="KW-1185">Reference proteome</keyword>
<dbReference type="GO" id="GO:0051119">
    <property type="term" value="F:sugar transmembrane transporter activity"/>
    <property type="evidence" value="ECO:0007669"/>
    <property type="project" value="InterPro"/>
</dbReference>
<dbReference type="GO" id="GO:0005886">
    <property type="term" value="C:plasma membrane"/>
    <property type="evidence" value="ECO:0007669"/>
    <property type="project" value="UniProtKB-SubCell"/>
</dbReference>
<organism evidence="11 12">
    <name type="scientific">Triparma laevis f. longispina</name>
    <dbReference type="NCBI Taxonomy" id="1714387"/>
    <lineage>
        <taxon>Eukaryota</taxon>
        <taxon>Sar</taxon>
        <taxon>Stramenopiles</taxon>
        <taxon>Ochrophyta</taxon>
        <taxon>Bolidophyceae</taxon>
        <taxon>Parmales</taxon>
        <taxon>Triparmaceae</taxon>
        <taxon>Triparma</taxon>
    </lineage>
</organism>
<feature type="transmembrane region" description="Helical" evidence="10">
    <location>
        <begin position="6"/>
        <end position="24"/>
    </location>
</feature>
<comment type="caution">
    <text evidence="11">The sequence shown here is derived from an EMBL/GenBank/DDBJ whole genome shotgun (WGS) entry which is preliminary data.</text>
</comment>
<evidence type="ECO:0008006" key="13">
    <source>
        <dbReference type="Google" id="ProtNLM"/>
    </source>
</evidence>
<dbReference type="OrthoDB" id="409725at2759"/>
<keyword evidence="9 10" id="KW-0472">Membrane</keyword>
<evidence type="ECO:0000256" key="4">
    <source>
        <dbReference type="ARBA" id="ARBA00022475"/>
    </source>
</evidence>
<dbReference type="Pfam" id="PF03083">
    <property type="entry name" value="MtN3_slv"/>
    <property type="match status" value="2"/>
</dbReference>
<comment type="similarity">
    <text evidence="2">Belongs to the SWEET sugar transporter family.</text>
</comment>
<dbReference type="Gene3D" id="1.20.1280.290">
    <property type="match status" value="2"/>
</dbReference>
<evidence type="ECO:0000256" key="3">
    <source>
        <dbReference type="ARBA" id="ARBA00022448"/>
    </source>
</evidence>
<dbReference type="Proteomes" id="UP001165122">
    <property type="component" value="Unassembled WGS sequence"/>
</dbReference>
<gene>
    <name evidence="11" type="ORF">TrLO_g10794</name>
</gene>